<dbReference type="SUPFAM" id="SSF160240">
    <property type="entry name" value="Cation efflux protein cytoplasmic domain-like"/>
    <property type="match status" value="1"/>
</dbReference>
<dbReference type="NCBIfam" id="TIGR01297">
    <property type="entry name" value="CDF"/>
    <property type="match status" value="1"/>
</dbReference>
<dbReference type="GO" id="GO:0016020">
    <property type="term" value="C:membrane"/>
    <property type="evidence" value="ECO:0007669"/>
    <property type="project" value="UniProtKB-SubCell"/>
</dbReference>
<feature type="transmembrane region" description="Helical" evidence="7">
    <location>
        <begin position="122"/>
        <end position="143"/>
    </location>
</feature>
<gene>
    <name evidence="10" type="ORF">AR543_19750</name>
</gene>
<feature type="domain" description="Cation efflux protein transmembrane" evidence="8">
    <location>
        <begin position="15"/>
        <end position="216"/>
    </location>
</feature>
<evidence type="ECO:0000256" key="7">
    <source>
        <dbReference type="SAM" id="Phobius"/>
    </source>
</evidence>
<evidence type="ECO:0000256" key="1">
    <source>
        <dbReference type="ARBA" id="ARBA00004141"/>
    </source>
</evidence>
<feature type="domain" description="Cation efflux protein cytoplasmic" evidence="9">
    <location>
        <begin position="225"/>
        <end position="302"/>
    </location>
</feature>
<dbReference type="Gene3D" id="1.20.1510.10">
    <property type="entry name" value="Cation efflux protein transmembrane domain"/>
    <property type="match status" value="1"/>
</dbReference>
<evidence type="ECO:0000256" key="4">
    <source>
        <dbReference type="ARBA" id="ARBA00022692"/>
    </source>
</evidence>
<evidence type="ECO:0000256" key="3">
    <source>
        <dbReference type="ARBA" id="ARBA00022448"/>
    </source>
</evidence>
<evidence type="ECO:0000259" key="8">
    <source>
        <dbReference type="Pfam" id="PF01545"/>
    </source>
</evidence>
<feature type="transmembrane region" description="Helical" evidence="7">
    <location>
        <begin position="163"/>
        <end position="182"/>
    </location>
</feature>
<feature type="transmembrane region" description="Helical" evidence="7">
    <location>
        <begin position="12"/>
        <end position="34"/>
    </location>
</feature>
<feature type="transmembrane region" description="Helical" evidence="7">
    <location>
        <begin position="40"/>
        <end position="59"/>
    </location>
</feature>
<dbReference type="InterPro" id="IPR002524">
    <property type="entry name" value="Cation_efflux"/>
</dbReference>
<feature type="transmembrane region" description="Helical" evidence="7">
    <location>
        <begin position="88"/>
        <end position="110"/>
    </location>
</feature>
<protein>
    <submittedName>
        <fullName evidence="10">Uncharacterized protein</fullName>
    </submittedName>
</protein>
<accession>A0A172ZK66</accession>
<evidence type="ECO:0000313" key="11">
    <source>
        <dbReference type="Proteomes" id="UP000078148"/>
    </source>
</evidence>
<keyword evidence="5 7" id="KW-1133">Transmembrane helix</keyword>
<dbReference type="OrthoDB" id="9806522at2"/>
<dbReference type="InterPro" id="IPR058533">
    <property type="entry name" value="Cation_efflux_TM"/>
</dbReference>
<dbReference type="AlphaFoldDB" id="A0A172ZK66"/>
<sequence length="327" mass="36685">MVRNNDIRQQEKVFWTSILAGLILAIVKAVTAYAASNKALMGDALYTASSAVSSLAERLSKKYRRSRTRTEEDRTAAKERYNKTAAPFTNLLLTVLLLLGGLEIAISAVRDLMSEHTPDPKPYAIVVVFLAMAVNEALFRYRYRYTNKQRSAKLAEEIDTHRYSLYSSILVLAGMLGTIAALELQMDKLYYIEPVSAILVAAILWRQGYQIARQTVYGSLVQDLEREDAAAFMETVQRVRGVITIEDLKAQEYSDGIRIHLKIGVNPQISVQAAAEIADYAKNLLLTRFAHVSSVEVQVLPYTGGYPYKSNYEWTQSREQSGDGMIH</sequence>
<dbReference type="Gene3D" id="3.30.70.1350">
    <property type="entry name" value="Cation efflux protein, cytoplasmic domain"/>
    <property type="match status" value="1"/>
</dbReference>
<keyword evidence="11" id="KW-1185">Reference proteome</keyword>
<name>A0A172ZK66_9BACL</name>
<organism evidence="10 11">
    <name type="scientific">Paenibacillus bovis</name>
    <dbReference type="NCBI Taxonomy" id="1616788"/>
    <lineage>
        <taxon>Bacteria</taxon>
        <taxon>Bacillati</taxon>
        <taxon>Bacillota</taxon>
        <taxon>Bacilli</taxon>
        <taxon>Bacillales</taxon>
        <taxon>Paenibacillaceae</taxon>
        <taxon>Paenibacillus</taxon>
    </lineage>
</organism>
<dbReference type="Proteomes" id="UP000078148">
    <property type="component" value="Chromosome"/>
</dbReference>
<dbReference type="Pfam" id="PF16916">
    <property type="entry name" value="ZT_dimer"/>
    <property type="match status" value="1"/>
</dbReference>
<comment type="subcellular location">
    <subcellularLocation>
        <location evidence="1">Membrane</location>
        <topology evidence="1">Multi-pass membrane protein</topology>
    </subcellularLocation>
</comment>
<keyword evidence="3" id="KW-0813">Transport</keyword>
<evidence type="ECO:0000259" key="9">
    <source>
        <dbReference type="Pfam" id="PF16916"/>
    </source>
</evidence>
<proteinExistence type="inferred from homology"/>
<dbReference type="GO" id="GO:0008324">
    <property type="term" value="F:monoatomic cation transmembrane transporter activity"/>
    <property type="evidence" value="ECO:0007669"/>
    <property type="project" value="InterPro"/>
</dbReference>
<dbReference type="EMBL" id="CP013023">
    <property type="protein sequence ID" value="ANF98035.1"/>
    <property type="molecule type" value="Genomic_DNA"/>
</dbReference>
<comment type="similarity">
    <text evidence="2">Belongs to the cation diffusion facilitator (CDF) transporter (TC 2.A.4) family.</text>
</comment>
<dbReference type="InterPro" id="IPR050291">
    <property type="entry name" value="CDF_Transporter"/>
</dbReference>
<dbReference type="Pfam" id="PF01545">
    <property type="entry name" value="Cation_efflux"/>
    <property type="match status" value="1"/>
</dbReference>
<evidence type="ECO:0000256" key="5">
    <source>
        <dbReference type="ARBA" id="ARBA00022989"/>
    </source>
</evidence>
<dbReference type="PANTHER" id="PTHR43840:SF15">
    <property type="entry name" value="MITOCHONDRIAL METAL TRANSPORTER 1-RELATED"/>
    <property type="match status" value="1"/>
</dbReference>
<reference evidence="10 11" key="2">
    <citation type="journal article" date="2016" name="Int. J. Syst. Evol. Microbiol.">
        <title>Paenibacillus bovis sp. nov., isolated from raw yak (Bos grunniens) milk.</title>
        <authorList>
            <person name="Gao C."/>
            <person name="Han J."/>
            <person name="Liu Z."/>
            <person name="Xu X."/>
            <person name="Hang F."/>
            <person name="Wu Z."/>
        </authorList>
    </citation>
    <scope>NUCLEOTIDE SEQUENCE [LARGE SCALE GENOMIC DNA]</scope>
    <source>
        <strain evidence="10 11">BD3526</strain>
    </source>
</reference>
<keyword evidence="6 7" id="KW-0472">Membrane</keyword>
<keyword evidence="4 7" id="KW-0812">Transmembrane</keyword>
<dbReference type="PANTHER" id="PTHR43840">
    <property type="entry name" value="MITOCHONDRIAL METAL TRANSPORTER 1-RELATED"/>
    <property type="match status" value="1"/>
</dbReference>
<dbReference type="InterPro" id="IPR036837">
    <property type="entry name" value="Cation_efflux_CTD_sf"/>
</dbReference>
<evidence type="ECO:0000313" key="10">
    <source>
        <dbReference type="EMBL" id="ANF98035.1"/>
    </source>
</evidence>
<evidence type="ECO:0000256" key="6">
    <source>
        <dbReference type="ARBA" id="ARBA00023136"/>
    </source>
</evidence>
<dbReference type="InterPro" id="IPR027469">
    <property type="entry name" value="Cation_efflux_TMD_sf"/>
</dbReference>
<reference evidence="11" key="1">
    <citation type="submission" date="2015-10" db="EMBL/GenBank/DDBJ databases">
        <title>Genome of Paenibacillus bovis sp. nov.</title>
        <authorList>
            <person name="Wu Z."/>
            <person name="Gao C."/>
            <person name="Liu Z."/>
            <person name="Zheng H."/>
        </authorList>
    </citation>
    <scope>NUCLEOTIDE SEQUENCE [LARGE SCALE GENOMIC DNA]</scope>
    <source>
        <strain evidence="11">BD3526</strain>
    </source>
</reference>
<dbReference type="KEGG" id="pbv:AR543_19750"/>
<dbReference type="InterPro" id="IPR027470">
    <property type="entry name" value="Cation_efflux_CTD"/>
</dbReference>
<dbReference type="STRING" id="1616788.AR543_19750"/>
<dbReference type="SUPFAM" id="SSF161111">
    <property type="entry name" value="Cation efflux protein transmembrane domain-like"/>
    <property type="match status" value="1"/>
</dbReference>
<dbReference type="RefSeq" id="WP_060536119.1">
    <property type="nucleotide sequence ID" value="NZ_CP013023.1"/>
</dbReference>
<evidence type="ECO:0000256" key="2">
    <source>
        <dbReference type="ARBA" id="ARBA00008114"/>
    </source>
</evidence>